<proteinExistence type="predicted"/>
<sequence>GSAKLAGRATLRRANYITSSVGLLTRVPLTSLTASGRWTSPGELGRA</sequence>
<dbReference type="EMBL" id="ASHM01000529">
    <property type="protein sequence ID" value="PNY04890.1"/>
    <property type="molecule type" value="Genomic_DNA"/>
</dbReference>
<organism evidence="1 2">
    <name type="scientific">Trifolium pratense</name>
    <name type="common">Red clover</name>
    <dbReference type="NCBI Taxonomy" id="57577"/>
    <lineage>
        <taxon>Eukaryota</taxon>
        <taxon>Viridiplantae</taxon>
        <taxon>Streptophyta</taxon>
        <taxon>Embryophyta</taxon>
        <taxon>Tracheophyta</taxon>
        <taxon>Spermatophyta</taxon>
        <taxon>Magnoliopsida</taxon>
        <taxon>eudicotyledons</taxon>
        <taxon>Gunneridae</taxon>
        <taxon>Pentapetalae</taxon>
        <taxon>rosids</taxon>
        <taxon>fabids</taxon>
        <taxon>Fabales</taxon>
        <taxon>Fabaceae</taxon>
        <taxon>Papilionoideae</taxon>
        <taxon>50 kb inversion clade</taxon>
        <taxon>NPAAA clade</taxon>
        <taxon>Hologalegina</taxon>
        <taxon>IRL clade</taxon>
        <taxon>Trifolieae</taxon>
        <taxon>Trifolium</taxon>
    </lineage>
</organism>
<protein>
    <submittedName>
        <fullName evidence="1">Uncharacterized protein</fullName>
    </submittedName>
</protein>
<feature type="non-terminal residue" evidence="1">
    <location>
        <position position="1"/>
    </location>
</feature>
<dbReference type="AlphaFoldDB" id="A0A2K3NPE3"/>
<reference evidence="1 2" key="1">
    <citation type="journal article" date="2014" name="Am. J. Bot.">
        <title>Genome assembly and annotation for red clover (Trifolium pratense; Fabaceae).</title>
        <authorList>
            <person name="Istvanek J."/>
            <person name="Jaros M."/>
            <person name="Krenek A."/>
            <person name="Repkova J."/>
        </authorList>
    </citation>
    <scope>NUCLEOTIDE SEQUENCE [LARGE SCALE GENOMIC DNA]</scope>
    <source>
        <strain evidence="2">cv. Tatra</strain>
        <tissue evidence="1">Young leaves</tissue>
    </source>
</reference>
<gene>
    <name evidence="1" type="ORF">L195_g001322</name>
</gene>
<evidence type="ECO:0000313" key="1">
    <source>
        <dbReference type="EMBL" id="PNY04890.1"/>
    </source>
</evidence>
<reference evidence="1 2" key="2">
    <citation type="journal article" date="2017" name="Front. Plant Sci.">
        <title>Gene Classification and Mining of Molecular Markers Useful in Red Clover (Trifolium pratense) Breeding.</title>
        <authorList>
            <person name="Istvanek J."/>
            <person name="Dluhosova J."/>
            <person name="Dluhos P."/>
            <person name="Patkova L."/>
            <person name="Nedelnik J."/>
            <person name="Repkova J."/>
        </authorList>
    </citation>
    <scope>NUCLEOTIDE SEQUENCE [LARGE SCALE GENOMIC DNA]</scope>
    <source>
        <strain evidence="2">cv. Tatra</strain>
        <tissue evidence="1">Young leaves</tissue>
    </source>
</reference>
<comment type="caution">
    <text evidence="1">The sequence shown here is derived from an EMBL/GenBank/DDBJ whole genome shotgun (WGS) entry which is preliminary data.</text>
</comment>
<dbReference type="Proteomes" id="UP000236291">
    <property type="component" value="Unassembled WGS sequence"/>
</dbReference>
<evidence type="ECO:0000313" key="2">
    <source>
        <dbReference type="Proteomes" id="UP000236291"/>
    </source>
</evidence>
<name>A0A2K3NPE3_TRIPR</name>
<accession>A0A2K3NPE3</accession>